<evidence type="ECO:0000256" key="1">
    <source>
        <dbReference type="ARBA" id="ARBA00004127"/>
    </source>
</evidence>
<dbReference type="SFLD" id="SFLDF00027">
    <property type="entry name" value="p-type_atpase"/>
    <property type="match status" value="1"/>
</dbReference>
<keyword evidence="3" id="KW-0813">Transport</keyword>
<dbReference type="PRINTS" id="PR00119">
    <property type="entry name" value="CATATPASE"/>
</dbReference>
<evidence type="ECO:0000256" key="5">
    <source>
        <dbReference type="ARBA" id="ARBA00022723"/>
    </source>
</evidence>
<evidence type="ECO:0000256" key="8">
    <source>
        <dbReference type="ARBA" id="ARBA00022967"/>
    </source>
</evidence>
<dbReference type="Gene3D" id="3.40.1110.10">
    <property type="entry name" value="Calcium-transporting ATPase, cytoplasmic domain N"/>
    <property type="match status" value="1"/>
</dbReference>
<evidence type="ECO:0000256" key="3">
    <source>
        <dbReference type="ARBA" id="ARBA00022448"/>
    </source>
</evidence>
<evidence type="ECO:0000256" key="11">
    <source>
        <dbReference type="RuleBase" id="RU362081"/>
    </source>
</evidence>
<keyword evidence="11" id="KW-1003">Cell membrane</keyword>
<dbReference type="InterPro" id="IPR044492">
    <property type="entry name" value="P_typ_ATPase_HD_dom"/>
</dbReference>
<evidence type="ECO:0000313" key="13">
    <source>
        <dbReference type="EMBL" id="THH35381.1"/>
    </source>
</evidence>
<dbReference type="GO" id="GO:0043682">
    <property type="term" value="F:P-type divalent copper transporter activity"/>
    <property type="evidence" value="ECO:0007669"/>
    <property type="project" value="TreeGrafter"/>
</dbReference>
<dbReference type="InterPro" id="IPR027256">
    <property type="entry name" value="P-typ_ATPase_IB"/>
</dbReference>
<gene>
    <name evidence="13" type="ORF">E4Z66_16330</name>
</gene>
<dbReference type="GO" id="GO:0005886">
    <property type="term" value="C:plasma membrane"/>
    <property type="evidence" value="ECO:0007669"/>
    <property type="project" value="UniProtKB-SubCell"/>
</dbReference>
<dbReference type="Gene3D" id="3.40.50.1000">
    <property type="entry name" value="HAD superfamily/HAD-like"/>
    <property type="match status" value="1"/>
</dbReference>
<evidence type="ECO:0000256" key="7">
    <source>
        <dbReference type="ARBA" id="ARBA00022840"/>
    </source>
</evidence>
<dbReference type="EMBL" id="SRKY01000004">
    <property type="protein sequence ID" value="THH35381.1"/>
    <property type="molecule type" value="Genomic_DNA"/>
</dbReference>
<dbReference type="FunFam" id="3.30.70.100:FF:000001">
    <property type="entry name" value="ATPase copper transporting beta"/>
    <property type="match status" value="1"/>
</dbReference>
<keyword evidence="5 11" id="KW-0479">Metal-binding</keyword>
<keyword evidence="10 11" id="KW-0472">Membrane</keyword>
<feature type="transmembrane region" description="Helical" evidence="11">
    <location>
        <begin position="708"/>
        <end position="727"/>
    </location>
</feature>
<dbReference type="GO" id="GO:0005507">
    <property type="term" value="F:copper ion binding"/>
    <property type="evidence" value="ECO:0007669"/>
    <property type="project" value="TreeGrafter"/>
</dbReference>
<keyword evidence="6 11" id="KW-0547">Nucleotide-binding</keyword>
<dbReference type="SUPFAM" id="SSF56784">
    <property type="entry name" value="HAD-like"/>
    <property type="match status" value="1"/>
</dbReference>
<dbReference type="AlphaFoldDB" id="A0A4S4NBL1"/>
<dbReference type="FunFam" id="2.70.150.10:FF:000002">
    <property type="entry name" value="Copper-transporting ATPase 1, putative"/>
    <property type="match status" value="1"/>
</dbReference>
<feature type="transmembrane region" description="Helical" evidence="11">
    <location>
        <begin position="345"/>
        <end position="367"/>
    </location>
</feature>
<dbReference type="Pfam" id="PF00122">
    <property type="entry name" value="E1-E2_ATPase"/>
    <property type="match status" value="1"/>
</dbReference>
<dbReference type="Gene3D" id="2.70.150.10">
    <property type="entry name" value="Calcium-transporting ATPase, cytoplasmic transduction domain A"/>
    <property type="match status" value="1"/>
</dbReference>
<dbReference type="GO" id="GO:0055070">
    <property type="term" value="P:copper ion homeostasis"/>
    <property type="evidence" value="ECO:0007669"/>
    <property type="project" value="TreeGrafter"/>
</dbReference>
<dbReference type="SFLD" id="SFLDG00002">
    <property type="entry name" value="C1.7:_P-type_atpase_like"/>
    <property type="match status" value="1"/>
</dbReference>
<dbReference type="InterPro" id="IPR008250">
    <property type="entry name" value="ATPase_P-typ_transduc_dom_A_sf"/>
</dbReference>
<dbReference type="InterPro" id="IPR059000">
    <property type="entry name" value="ATPase_P-type_domA"/>
</dbReference>
<feature type="transmembrane region" description="Helical" evidence="11">
    <location>
        <begin position="373"/>
        <end position="400"/>
    </location>
</feature>
<dbReference type="InterPro" id="IPR036163">
    <property type="entry name" value="HMA_dom_sf"/>
</dbReference>
<feature type="domain" description="HMA" evidence="12">
    <location>
        <begin position="6"/>
        <end position="72"/>
    </location>
</feature>
<dbReference type="SUPFAM" id="SSF81653">
    <property type="entry name" value="Calcium ATPase, transduction domain A"/>
    <property type="match status" value="1"/>
</dbReference>
<comment type="similarity">
    <text evidence="2 11">Belongs to the cation transport ATPase (P-type) (TC 3.A.3) family. Type IB subfamily.</text>
</comment>
<dbReference type="Pfam" id="PF00403">
    <property type="entry name" value="HMA"/>
    <property type="match status" value="1"/>
</dbReference>
<feature type="transmembrane region" description="Helical" evidence="11">
    <location>
        <begin position="680"/>
        <end position="702"/>
    </location>
</feature>
<comment type="caution">
    <text evidence="13">The sequence shown here is derived from an EMBL/GenBank/DDBJ whole genome shotgun (WGS) entry which is preliminary data.</text>
</comment>
<dbReference type="CDD" id="cd02094">
    <property type="entry name" value="P-type_ATPase_Cu-like"/>
    <property type="match status" value="1"/>
</dbReference>
<dbReference type="PANTHER" id="PTHR43520">
    <property type="entry name" value="ATP7, ISOFORM B"/>
    <property type="match status" value="1"/>
</dbReference>
<evidence type="ECO:0000313" key="14">
    <source>
        <dbReference type="Proteomes" id="UP000306602"/>
    </source>
</evidence>
<dbReference type="NCBIfam" id="TIGR01525">
    <property type="entry name" value="ATPase-IB_hvy"/>
    <property type="match status" value="1"/>
</dbReference>
<organism evidence="13 14">
    <name type="scientific">Aliishimia ponticola</name>
    <dbReference type="NCBI Taxonomy" id="2499833"/>
    <lineage>
        <taxon>Bacteria</taxon>
        <taxon>Pseudomonadati</taxon>
        <taxon>Pseudomonadota</taxon>
        <taxon>Alphaproteobacteria</taxon>
        <taxon>Rhodobacterales</taxon>
        <taxon>Paracoccaceae</taxon>
        <taxon>Aliishimia</taxon>
    </lineage>
</organism>
<dbReference type="NCBIfam" id="TIGR01511">
    <property type="entry name" value="ATPase-IB1_Cu"/>
    <property type="match status" value="1"/>
</dbReference>
<name>A0A4S4NBL1_9RHOB</name>
<dbReference type="Pfam" id="PF00702">
    <property type="entry name" value="Hydrolase"/>
    <property type="match status" value="1"/>
</dbReference>
<keyword evidence="8" id="KW-1278">Translocase</keyword>
<dbReference type="SFLD" id="SFLDS00003">
    <property type="entry name" value="Haloacid_Dehalogenase"/>
    <property type="match status" value="1"/>
</dbReference>
<feature type="transmembrane region" description="Helical" evidence="11">
    <location>
        <begin position="91"/>
        <end position="111"/>
    </location>
</feature>
<dbReference type="Proteomes" id="UP000306602">
    <property type="component" value="Unassembled WGS sequence"/>
</dbReference>
<keyword evidence="4 11" id="KW-0812">Transmembrane</keyword>
<dbReference type="InterPro" id="IPR001757">
    <property type="entry name" value="P_typ_ATPase"/>
</dbReference>
<evidence type="ECO:0000256" key="9">
    <source>
        <dbReference type="ARBA" id="ARBA00022989"/>
    </source>
</evidence>
<dbReference type="InterPro" id="IPR023298">
    <property type="entry name" value="ATPase_P-typ_TM_dom_sf"/>
</dbReference>
<evidence type="ECO:0000256" key="10">
    <source>
        <dbReference type="ARBA" id="ARBA00023136"/>
    </source>
</evidence>
<dbReference type="GO" id="GO:0005524">
    <property type="term" value="F:ATP binding"/>
    <property type="evidence" value="ECO:0007669"/>
    <property type="project" value="UniProtKB-UniRule"/>
</dbReference>
<keyword evidence="7 11" id="KW-0067">ATP-binding</keyword>
<sequence length="732" mass="75696">MCIMSQIIALQVDGLHCASCVRRAETALGGQKGVVSAVVNLATGTAQVTTVADSVSPTTLAQALTEAGYPAQVKTEETKRADVAGDMWRRFSIAAILTLPVFVLEMGGHLYPPIHHWVMVAVGMQAFWIAQFILITAVLVWPGRVFFDIGLRALARGAPEMNSLVALGAGAAWAYSTVVTFAPSVIPAASRAVYFEAAGVIVTLILLGRFLEARAKGQAGEAIAKLVELRPDTAFVETETGVEERPLAKIAIGDVLVVRPGGRIPVDGEVIDGHAFVDESMMTGEPVPVEKQPGAPVIGGTVNGTNVLRITATTLGADSMLSRIVRMVETAQGAKLPVQALVDRITGVFVPVIMALAVVTFIGWLAFGGTLAQALVAAVSVLIIACPCAMGLATPVSVVVGTGRAAQSGVLFRKGDALERLNSVHIVAFDKTGTLTEGRPSVIDREVIGGADSLHAIAAVEAQSEHPIAQAIADEATGPLPAVSGFEAVSGRGAIAQVGGAEIAVGSAAFMDSRGVDLGPFRDAEARYLTQAATPVFAAKDRQACAVFAVADKVKPDAQEALAALKAQGVRLAMMSGDRREVAQAVGAQLGVDTVRAELLPGDKLDVVKQLQTDGPVAFVGDGINDAPALAQADVGIAMGAGTDVAIEAADIVLMSGAVAGVARAKTISGATLRNIRQNLFWAFAYNAALIPVAMGVFFPAFGWQLSPMLGAAAMALSSVFVVSNALRLRRA</sequence>
<dbReference type="PROSITE" id="PS01229">
    <property type="entry name" value="COF_2"/>
    <property type="match status" value="1"/>
</dbReference>
<protein>
    <submittedName>
        <fullName evidence="13">Copper-translocating P-type ATPase</fullName>
    </submittedName>
</protein>
<dbReference type="NCBIfam" id="TIGR01494">
    <property type="entry name" value="ATPase_P-type"/>
    <property type="match status" value="1"/>
</dbReference>
<dbReference type="OrthoDB" id="9807843at2"/>
<dbReference type="GO" id="GO:0016887">
    <property type="term" value="F:ATP hydrolysis activity"/>
    <property type="evidence" value="ECO:0007669"/>
    <property type="project" value="InterPro"/>
</dbReference>
<dbReference type="PROSITE" id="PS50846">
    <property type="entry name" value="HMA_2"/>
    <property type="match status" value="1"/>
</dbReference>
<accession>A0A4S4NBL1</accession>
<dbReference type="CDD" id="cd00371">
    <property type="entry name" value="HMA"/>
    <property type="match status" value="1"/>
</dbReference>
<evidence type="ECO:0000256" key="6">
    <source>
        <dbReference type="ARBA" id="ARBA00022741"/>
    </source>
</evidence>
<dbReference type="Gene3D" id="3.30.70.100">
    <property type="match status" value="1"/>
</dbReference>
<dbReference type="PANTHER" id="PTHR43520:SF8">
    <property type="entry name" value="P-TYPE CU(+) TRANSPORTER"/>
    <property type="match status" value="1"/>
</dbReference>
<dbReference type="InterPro" id="IPR036412">
    <property type="entry name" value="HAD-like_sf"/>
</dbReference>
<dbReference type="PRINTS" id="PR00943">
    <property type="entry name" value="CUATPASE"/>
</dbReference>
<dbReference type="SUPFAM" id="SSF81665">
    <property type="entry name" value="Calcium ATPase, transmembrane domain M"/>
    <property type="match status" value="1"/>
</dbReference>
<feature type="transmembrane region" description="Helical" evidence="11">
    <location>
        <begin position="164"/>
        <end position="186"/>
    </location>
</feature>
<feature type="transmembrane region" description="Helical" evidence="11">
    <location>
        <begin position="117"/>
        <end position="143"/>
    </location>
</feature>
<dbReference type="PROSITE" id="PS00154">
    <property type="entry name" value="ATPASE_E1_E2"/>
    <property type="match status" value="1"/>
</dbReference>
<comment type="subcellular location">
    <subcellularLocation>
        <location evidence="11">Cell membrane</location>
    </subcellularLocation>
    <subcellularLocation>
        <location evidence="1">Endomembrane system</location>
        <topology evidence="1">Multi-pass membrane protein</topology>
    </subcellularLocation>
</comment>
<dbReference type="InterPro" id="IPR006121">
    <property type="entry name" value="HMA_dom"/>
</dbReference>
<dbReference type="SUPFAM" id="SSF55008">
    <property type="entry name" value="HMA, heavy metal-associated domain"/>
    <property type="match status" value="1"/>
</dbReference>
<dbReference type="GO" id="GO:0012505">
    <property type="term" value="C:endomembrane system"/>
    <property type="evidence" value="ECO:0007669"/>
    <property type="project" value="UniProtKB-SubCell"/>
</dbReference>
<evidence type="ECO:0000259" key="12">
    <source>
        <dbReference type="PROSITE" id="PS50846"/>
    </source>
</evidence>
<dbReference type="InterPro" id="IPR023299">
    <property type="entry name" value="ATPase_P-typ_cyto_dom_N"/>
</dbReference>
<evidence type="ECO:0000256" key="2">
    <source>
        <dbReference type="ARBA" id="ARBA00006024"/>
    </source>
</evidence>
<keyword evidence="14" id="KW-1185">Reference proteome</keyword>
<dbReference type="InterPro" id="IPR023214">
    <property type="entry name" value="HAD_sf"/>
</dbReference>
<feature type="transmembrane region" description="Helical" evidence="11">
    <location>
        <begin position="192"/>
        <end position="211"/>
    </location>
</feature>
<dbReference type="InterPro" id="IPR018303">
    <property type="entry name" value="ATPase_P-typ_P_site"/>
</dbReference>
<proteinExistence type="inferred from homology"/>
<reference evidence="13 14" key="1">
    <citation type="submission" date="2019-04" db="EMBL/GenBank/DDBJ databases">
        <title>Shimia ponticola sp. nov., isolated from seawater.</title>
        <authorList>
            <person name="Kim Y.-O."/>
            <person name="Yoon J.-H."/>
        </authorList>
    </citation>
    <scope>NUCLEOTIDE SEQUENCE [LARGE SCALE GENOMIC DNA]</scope>
    <source>
        <strain evidence="13 14">MYP11</strain>
    </source>
</reference>
<keyword evidence="9 11" id="KW-1133">Transmembrane helix</keyword>
<evidence type="ECO:0000256" key="4">
    <source>
        <dbReference type="ARBA" id="ARBA00022692"/>
    </source>
</evidence>